<feature type="domain" description="Amine oxidase" evidence="8">
    <location>
        <begin position="20"/>
        <end position="478"/>
    </location>
</feature>
<keyword evidence="10" id="KW-1185">Reference proteome</keyword>
<protein>
    <submittedName>
        <fullName evidence="9">Spermine oxidase</fullName>
    </submittedName>
</protein>
<dbReference type="SUPFAM" id="SSF54373">
    <property type="entry name" value="FAD-linked reductases, C-terminal domain"/>
    <property type="match status" value="1"/>
</dbReference>
<dbReference type="InterPro" id="IPR002937">
    <property type="entry name" value="Amino_oxidase"/>
</dbReference>
<comment type="subcellular location">
    <subcellularLocation>
        <location evidence="2">Cytoplasm</location>
    </subcellularLocation>
</comment>
<evidence type="ECO:0000256" key="7">
    <source>
        <dbReference type="ARBA" id="ARBA00023002"/>
    </source>
</evidence>
<dbReference type="InterPro" id="IPR036188">
    <property type="entry name" value="FAD/NAD-bd_sf"/>
</dbReference>
<dbReference type="GO" id="GO:0046592">
    <property type="term" value="F:polyamine oxidase activity"/>
    <property type="evidence" value="ECO:0007669"/>
    <property type="project" value="TreeGrafter"/>
</dbReference>
<evidence type="ECO:0000313" key="9">
    <source>
        <dbReference type="EMBL" id="KAF0760836.1"/>
    </source>
</evidence>
<dbReference type="GO" id="GO:0005737">
    <property type="term" value="C:cytoplasm"/>
    <property type="evidence" value="ECO:0007669"/>
    <property type="project" value="UniProtKB-SubCell"/>
</dbReference>
<dbReference type="Gene3D" id="3.50.50.60">
    <property type="entry name" value="FAD/NAD(P)-binding domain"/>
    <property type="match status" value="1"/>
</dbReference>
<proteinExistence type="inferred from homology"/>
<evidence type="ECO:0000256" key="4">
    <source>
        <dbReference type="ARBA" id="ARBA00022490"/>
    </source>
</evidence>
<sequence length="674" mass="75979">MGEPLPDVSKHKVIIIGAGIAGLAAATHLSQHDMNDFIVLEAQNRIGGRICSAKINGQQIELGAHWIHGVLGNPMYELALANGLVDITHRPKLPSIIATAMDGTKVPIQLLQETYEAYMCFLRRCEDYFTGAFDPPPGIHSVGEHVQLEIAIYLEKVQNNNVRKLQRLIFNCLLKRETCITGCNNMADIDLVELGSYKELQGGNIALPSGYSSILDPIHNKLPPDCIKMNSQVTKIKWPSGIDNGTDSEDSDKTVIEVGEEDATNETVYVYCNDKIYEADSIICTLPLGILKSNDIFCPKLPKYKEKSIGRLLYGVVDKIFLYYDRPFLSQDTDEILLLWENDEIGDWTEKIYSFSKVNDTLLLGWLSGNEAEIMEKLDDKIIGDKCTEVLRRFLNDPCIPYPSKCICTRWKANEFSLGSYTAIGVGSSQLDIEHIARPMYVNNNKIPVITFAGEHTHPNFYSTVHGAYLSGRAAAEMLIVCKREDEPLNTTVSDLIVPRLSVLSNIAPPNLRRYSSLVREYKNHDSNKSLPIHRYINNNPKQSLKSRKPPWRLEQQLSKENYNLNSKWTDEWRLDNPDKFSVIGQPTERPPGFQLPRKEWVTLNRLRTGHGKTGNMLHKWGLKDTPQCDCGHDNPVNHIVEECPVRNLPGGIKHLHKVTAAATEWLTNLDIRV</sequence>
<dbReference type="AlphaFoldDB" id="A0A6G0YSY6"/>
<reference evidence="9 10" key="1">
    <citation type="submission" date="2019-08" db="EMBL/GenBank/DDBJ databases">
        <title>Whole genome of Aphis craccivora.</title>
        <authorList>
            <person name="Voronova N.V."/>
            <person name="Shulinski R.S."/>
            <person name="Bandarenka Y.V."/>
            <person name="Zhorov D.G."/>
            <person name="Warner D."/>
        </authorList>
    </citation>
    <scope>NUCLEOTIDE SEQUENCE [LARGE SCALE GENOMIC DNA]</scope>
    <source>
        <strain evidence="9">180601</strain>
        <tissue evidence="9">Whole Body</tissue>
    </source>
</reference>
<comment type="similarity">
    <text evidence="3">Belongs to the flavin monoamine oxidase family.</text>
</comment>
<dbReference type="PANTHER" id="PTHR10742:SF405">
    <property type="entry name" value="PEROXISOMAL N(1)-ACETYL-SPERMINE_SPERMIDINE OXIDASE"/>
    <property type="match status" value="1"/>
</dbReference>
<organism evidence="9 10">
    <name type="scientific">Aphis craccivora</name>
    <name type="common">Cowpea aphid</name>
    <dbReference type="NCBI Taxonomy" id="307492"/>
    <lineage>
        <taxon>Eukaryota</taxon>
        <taxon>Metazoa</taxon>
        <taxon>Ecdysozoa</taxon>
        <taxon>Arthropoda</taxon>
        <taxon>Hexapoda</taxon>
        <taxon>Insecta</taxon>
        <taxon>Pterygota</taxon>
        <taxon>Neoptera</taxon>
        <taxon>Paraneoptera</taxon>
        <taxon>Hemiptera</taxon>
        <taxon>Sternorrhyncha</taxon>
        <taxon>Aphidomorpha</taxon>
        <taxon>Aphidoidea</taxon>
        <taxon>Aphididae</taxon>
        <taxon>Aphidini</taxon>
        <taxon>Aphis</taxon>
        <taxon>Aphis</taxon>
    </lineage>
</organism>
<dbReference type="PANTHER" id="PTHR10742">
    <property type="entry name" value="FLAVIN MONOAMINE OXIDASE"/>
    <property type="match status" value="1"/>
</dbReference>
<dbReference type="Proteomes" id="UP000478052">
    <property type="component" value="Unassembled WGS sequence"/>
</dbReference>
<dbReference type="PRINTS" id="PR00411">
    <property type="entry name" value="PNDRDTASEI"/>
</dbReference>
<evidence type="ECO:0000256" key="1">
    <source>
        <dbReference type="ARBA" id="ARBA00001974"/>
    </source>
</evidence>
<evidence type="ECO:0000256" key="2">
    <source>
        <dbReference type="ARBA" id="ARBA00004496"/>
    </source>
</evidence>
<dbReference type="EMBL" id="VUJU01002563">
    <property type="protein sequence ID" value="KAF0760836.1"/>
    <property type="molecule type" value="Genomic_DNA"/>
</dbReference>
<dbReference type="Gene3D" id="3.90.660.10">
    <property type="match status" value="1"/>
</dbReference>
<evidence type="ECO:0000313" key="10">
    <source>
        <dbReference type="Proteomes" id="UP000478052"/>
    </source>
</evidence>
<comment type="cofactor">
    <cofactor evidence="1">
        <name>FAD</name>
        <dbReference type="ChEBI" id="CHEBI:57692"/>
    </cofactor>
</comment>
<evidence type="ECO:0000259" key="8">
    <source>
        <dbReference type="Pfam" id="PF01593"/>
    </source>
</evidence>
<name>A0A6G0YSY6_APHCR</name>
<keyword evidence="5" id="KW-0285">Flavoprotein</keyword>
<dbReference type="SUPFAM" id="SSF51905">
    <property type="entry name" value="FAD/NAD(P)-binding domain"/>
    <property type="match status" value="1"/>
</dbReference>
<dbReference type="Pfam" id="PF01593">
    <property type="entry name" value="Amino_oxidase"/>
    <property type="match status" value="1"/>
</dbReference>
<evidence type="ECO:0000256" key="5">
    <source>
        <dbReference type="ARBA" id="ARBA00022630"/>
    </source>
</evidence>
<accession>A0A6G0YSY6</accession>
<keyword evidence="4" id="KW-0963">Cytoplasm</keyword>
<evidence type="ECO:0000256" key="3">
    <source>
        <dbReference type="ARBA" id="ARBA00005995"/>
    </source>
</evidence>
<evidence type="ECO:0000256" key="6">
    <source>
        <dbReference type="ARBA" id="ARBA00022827"/>
    </source>
</evidence>
<dbReference type="InterPro" id="IPR050281">
    <property type="entry name" value="Flavin_monoamine_oxidase"/>
</dbReference>
<comment type="caution">
    <text evidence="9">The sequence shown here is derived from an EMBL/GenBank/DDBJ whole genome shotgun (WGS) entry which is preliminary data.</text>
</comment>
<keyword evidence="7" id="KW-0560">Oxidoreductase</keyword>
<gene>
    <name evidence="9" type="ORF">FWK35_00006672</name>
</gene>
<dbReference type="OrthoDB" id="2019015at2759"/>
<keyword evidence="6" id="KW-0274">FAD</keyword>